<sequence length="327" mass="36082">MNSRDRIRAAIAGKPVDRVPVALWRHFPGDDQRAESLAAAHVTFQKKYQWDLLKVTPASGYYGDDWGLRAGYKPNREGTRHYADRPIKKPADWGRLKSLDVTGGAYGRELHALRLIREALPDVLIVSTVFSPLTIAGTLSGPEASLRYLRENPDELHRGLELITDVTARFAAETLAAGADGIFFATAAATTDYLGVEEYEEFGRPYDLRVLEAAGGGELRILHTHGMHVMFDLVTDYPVDAINWHDRRTPPTLAEARHRFSGCLVGGINEWDTLSSGTPEQIDAEVRDATTQTGGIRHIVGAGCTLPIDITEDRMRAARAAVEKRAL</sequence>
<evidence type="ECO:0000259" key="1">
    <source>
        <dbReference type="Pfam" id="PF01208"/>
    </source>
</evidence>
<dbReference type="Gene3D" id="3.20.20.210">
    <property type="match status" value="1"/>
</dbReference>
<feature type="domain" description="Uroporphyrinogen decarboxylase (URO-D)" evidence="1">
    <location>
        <begin position="3"/>
        <end position="324"/>
    </location>
</feature>
<gene>
    <name evidence="2" type="ORF">E6G98_06890</name>
</gene>
<dbReference type="Pfam" id="PF01208">
    <property type="entry name" value="URO-D"/>
    <property type="match status" value="1"/>
</dbReference>
<dbReference type="Proteomes" id="UP000315217">
    <property type="component" value="Unassembled WGS sequence"/>
</dbReference>
<accession>A0A537LRV0</accession>
<name>A0A537LRV0_9BACT</name>
<evidence type="ECO:0000313" key="3">
    <source>
        <dbReference type="Proteomes" id="UP000315217"/>
    </source>
</evidence>
<dbReference type="PANTHER" id="PTHR47099">
    <property type="entry name" value="METHYLCOBAMIDE:COM METHYLTRANSFERASE MTBA"/>
    <property type="match status" value="1"/>
</dbReference>
<dbReference type="GO" id="GO:0004853">
    <property type="term" value="F:uroporphyrinogen decarboxylase activity"/>
    <property type="evidence" value="ECO:0007669"/>
    <property type="project" value="InterPro"/>
</dbReference>
<evidence type="ECO:0000313" key="2">
    <source>
        <dbReference type="EMBL" id="TMJ10735.1"/>
    </source>
</evidence>
<dbReference type="InterPro" id="IPR000257">
    <property type="entry name" value="Uroporphyrinogen_deCOase"/>
</dbReference>
<proteinExistence type="predicted"/>
<dbReference type="AlphaFoldDB" id="A0A537LRV0"/>
<protein>
    <submittedName>
        <fullName evidence="2">Uroporphyrinogen decarboxylase</fullName>
    </submittedName>
</protein>
<reference evidence="2 3" key="1">
    <citation type="journal article" date="2019" name="Nat. Microbiol.">
        <title>Mediterranean grassland soil C-N compound turnover is dependent on rainfall and depth, and is mediated by genomically divergent microorganisms.</title>
        <authorList>
            <person name="Diamond S."/>
            <person name="Andeer P.F."/>
            <person name="Li Z."/>
            <person name="Crits-Christoph A."/>
            <person name="Burstein D."/>
            <person name="Anantharaman K."/>
            <person name="Lane K.R."/>
            <person name="Thomas B.C."/>
            <person name="Pan C."/>
            <person name="Northen T.R."/>
            <person name="Banfield J.F."/>
        </authorList>
    </citation>
    <scope>NUCLEOTIDE SEQUENCE [LARGE SCALE GENOMIC DNA]</scope>
    <source>
        <strain evidence="2">NP_1</strain>
    </source>
</reference>
<dbReference type="GO" id="GO:0006779">
    <property type="term" value="P:porphyrin-containing compound biosynthetic process"/>
    <property type="evidence" value="ECO:0007669"/>
    <property type="project" value="InterPro"/>
</dbReference>
<dbReference type="InterPro" id="IPR038071">
    <property type="entry name" value="UROD/MetE-like_sf"/>
</dbReference>
<dbReference type="SUPFAM" id="SSF51726">
    <property type="entry name" value="UROD/MetE-like"/>
    <property type="match status" value="1"/>
</dbReference>
<dbReference type="PANTHER" id="PTHR47099:SF1">
    <property type="entry name" value="METHYLCOBAMIDE:COM METHYLTRANSFERASE MTBA"/>
    <property type="match status" value="1"/>
</dbReference>
<dbReference type="EMBL" id="VBAI01000102">
    <property type="protein sequence ID" value="TMJ10735.1"/>
    <property type="molecule type" value="Genomic_DNA"/>
</dbReference>
<dbReference type="InterPro" id="IPR052024">
    <property type="entry name" value="Methanogen_methyltrans"/>
</dbReference>
<comment type="caution">
    <text evidence="2">The sequence shown here is derived from an EMBL/GenBank/DDBJ whole genome shotgun (WGS) entry which is preliminary data.</text>
</comment>
<organism evidence="2 3">
    <name type="scientific">Candidatus Segetimicrobium genomatis</name>
    <dbReference type="NCBI Taxonomy" id="2569760"/>
    <lineage>
        <taxon>Bacteria</taxon>
        <taxon>Bacillati</taxon>
        <taxon>Candidatus Sysuimicrobiota</taxon>
        <taxon>Candidatus Sysuimicrobiia</taxon>
        <taxon>Candidatus Sysuimicrobiales</taxon>
        <taxon>Candidatus Segetimicrobiaceae</taxon>
        <taxon>Candidatus Segetimicrobium</taxon>
    </lineage>
</organism>